<protein>
    <recommendedName>
        <fullName evidence="13">Leucine-rich repeat-containing N-terminal plant-type domain-containing protein</fullName>
    </recommendedName>
</protein>
<dbReference type="SUPFAM" id="SSF52058">
    <property type="entry name" value="L domain-like"/>
    <property type="match status" value="1"/>
</dbReference>
<evidence type="ECO:0000313" key="12">
    <source>
        <dbReference type="EMBL" id="QHS77934.1"/>
    </source>
</evidence>
<dbReference type="AlphaFoldDB" id="A0A6C0ADX4"/>
<feature type="transmembrane region" description="Helical" evidence="11">
    <location>
        <begin position="550"/>
        <end position="570"/>
    </location>
</feature>
<dbReference type="InterPro" id="IPR001611">
    <property type="entry name" value="Leu-rich_rpt"/>
</dbReference>
<keyword evidence="8 11" id="KW-1133">Transmembrane helix</keyword>
<keyword evidence="3 11" id="KW-0812">Transmembrane</keyword>
<evidence type="ECO:0000256" key="10">
    <source>
        <dbReference type="ARBA" id="ARBA00023170"/>
    </source>
</evidence>
<feature type="transmembrane region" description="Helical" evidence="11">
    <location>
        <begin position="897"/>
        <end position="926"/>
    </location>
</feature>
<dbReference type="Pfam" id="PF00560">
    <property type="entry name" value="LRR_1"/>
    <property type="match status" value="2"/>
</dbReference>
<feature type="transmembrane region" description="Helical" evidence="11">
    <location>
        <begin position="970"/>
        <end position="989"/>
    </location>
</feature>
<evidence type="ECO:0000256" key="6">
    <source>
        <dbReference type="ARBA" id="ARBA00022741"/>
    </source>
</evidence>
<feature type="transmembrane region" description="Helical" evidence="11">
    <location>
        <begin position="938"/>
        <end position="958"/>
    </location>
</feature>
<dbReference type="Pfam" id="PF13855">
    <property type="entry name" value="LRR_8"/>
    <property type="match status" value="1"/>
</dbReference>
<dbReference type="GO" id="GO:0016020">
    <property type="term" value="C:membrane"/>
    <property type="evidence" value="ECO:0007669"/>
    <property type="project" value="UniProtKB-SubCell"/>
</dbReference>
<keyword evidence="6" id="KW-0547">Nucleotide-binding</keyword>
<dbReference type="GO" id="GO:0005524">
    <property type="term" value="F:ATP binding"/>
    <property type="evidence" value="ECO:0007669"/>
    <property type="project" value="UniProtKB-KW"/>
</dbReference>
<keyword evidence="5" id="KW-0677">Repeat</keyword>
<evidence type="ECO:0000256" key="5">
    <source>
        <dbReference type="ARBA" id="ARBA00022737"/>
    </source>
</evidence>
<feature type="transmembrane region" description="Helical" evidence="11">
    <location>
        <begin position="724"/>
        <end position="742"/>
    </location>
</feature>
<dbReference type="InterPro" id="IPR003591">
    <property type="entry name" value="Leu-rich_rpt_typical-subtyp"/>
</dbReference>
<dbReference type="SUPFAM" id="SSF52047">
    <property type="entry name" value="RNI-like"/>
    <property type="match status" value="1"/>
</dbReference>
<proteinExistence type="predicted"/>
<evidence type="ECO:0000256" key="11">
    <source>
        <dbReference type="SAM" id="Phobius"/>
    </source>
</evidence>
<name>A0A6C0ADX4_9ZZZZ</name>
<keyword evidence="10" id="KW-0675">Receptor</keyword>
<dbReference type="PANTHER" id="PTHR48056:SF81">
    <property type="entry name" value="RECEPTOR PROTEIN-TYROSINE KINASE CEPR1"/>
    <property type="match status" value="1"/>
</dbReference>
<dbReference type="GO" id="GO:0033612">
    <property type="term" value="F:receptor serine/threonine kinase binding"/>
    <property type="evidence" value="ECO:0007669"/>
    <property type="project" value="TreeGrafter"/>
</dbReference>
<evidence type="ECO:0000256" key="8">
    <source>
        <dbReference type="ARBA" id="ARBA00022989"/>
    </source>
</evidence>
<organism evidence="12">
    <name type="scientific">viral metagenome</name>
    <dbReference type="NCBI Taxonomy" id="1070528"/>
    <lineage>
        <taxon>unclassified sequences</taxon>
        <taxon>metagenomes</taxon>
        <taxon>organismal metagenomes</taxon>
    </lineage>
</organism>
<feature type="transmembrane region" description="Helical" evidence="11">
    <location>
        <begin position="763"/>
        <end position="790"/>
    </location>
</feature>
<accession>A0A6C0ADX4</accession>
<keyword evidence="7" id="KW-0067">ATP-binding</keyword>
<dbReference type="PROSITE" id="PS51450">
    <property type="entry name" value="LRR"/>
    <property type="match status" value="1"/>
</dbReference>
<dbReference type="PANTHER" id="PTHR48056">
    <property type="entry name" value="LRR RECEPTOR-LIKE SERINE/THREONINE-PROTEIN KINASE-RELATED"/>
    <property type="match status" value="1"/>
</dbReference>
<keyword evidence="9 11" id="KW-0472">Membrane</keyword>
<dbReference type="InterPro" id="IPR032675">
    <property type="entry name" value="LRR_dom_sf"/>
</dbReference>
<sequence length="1008" mass="115255">MFYNFNVDDFFALSDLYNSTSGEFWIWELPYEINGFPWFNNSDPCSWQAILCGDNNTYIKEINLIQYNLKGFLPNSIGSFTQLETLIIAYNDGLFGSIPIEIGNLENLQYLYLDNNNLSGSIPDNLNNLTNLLLIDLSANNLSGEIFNFSKLERLYWLGLDFNFLTGAIPNSFENLKKLKILHLYDNKISGSVPNSLKNCILLQSLSIDGNFISGDLPDELFTNMTSLNYLIVNDNFLTSSIPNSIKNSINLIDVHLSNNMFSSSLPNILGEFKKINLLLLEKNYFSGSVPNLSKLENLKILLLNNNKFSGNLDKVFDPKMKDLEVIEIFNNQITGLISESIFQLKNLNTFIAHVNCFSNQLPQSICNTTNIQTLILNGLSSASSCRKKIIPGIFKSYYTEKKVFGKIDKCIFDLKNLSTLQLSGNGLSGNIEIESIGLKLTSLSLSHNKLTGYIPKIIQEKRWKILDVSYNYFSGILMDSFNTYGEINDTQTYSLQNNYLSGVLPSSVIELENINILDGNLFNCDLDRKNLPKNDINVNKYQCGSNSFNIEYCLFIGLLSIFSLIFFKIKYRVSSVGRNSLNLDLEKNTNDINTNKIIYLEEDPIVLISKKFTFFIVFLLLPFYVISSIYSGTYNNQYIWIASAAFLKGIIVFIFLFIFFSCLIIKLFLINNNQIYNSTVNTSSKRVSFIYIIINLLVVISINCVYVYTMIYQNNNVQIVSQIMLSCFKILWNSQISPYILKNISMKINKRYSETEYIFIKIFVSFFNNIIIPMLVVMCISPNCFYNVLIEPPEVQSSYEYEFCVDFSISSGSCSKTTNKIENSSFEPQFDYSYACSGSIVTHYAGPFLIMCIITIFVIPSIQMLLKHYKCENNYILKYFIICKSQHKTIINIMSYFGLLISFGIVFPPLAVALLLSIIVISYSIKYEKDDLINNQIISSMWMLIIISILFYTLFLFDILGLAVGFKYSYWILIFSVVCCVLTLIFWLKSRIPIIKPISDEIFNILL</sequence>
<dbReference type="SMART" id="SM00369">
    <property type="entry name" value="LRR_TYP"/>
    <property type="match status" value="4"/>
</dbReference>
<feature type="transmembrane region" description="Helical" evidence="11">
    <location>
        <begin position="690"/>
        <end position="712"/>
    </location>
</feature>
<feature type="transmembrane region" description="Helical" evidence="11">
    <location>
        <begin position="639"/>
        <end position="670"/>
    </location>
</feature>
<feature type="transmembrane region" description="Helical" evidence="11">
    <location>
        <begin position="845"/>
        <end position="867"/>
    </location>
</feature>
<evidence type="ECO:0000256" key="1">
    <source>
        <dbReference type="ARBA" id="ARBA00004370"/>
    </source>
</evidence>
<keyword evidence="4" id="KW-0732">Signal</keyword>
<evidence type="ECO:0008006" key="13">
    <source>
        <dbReference type="Google" id="ProtNLM"/>
    </source>
</evidence>
<evidence type="ECO:0000256" key="3">
    <source>
        <dbReference type="ARBA" id="ARBA00022692"/>
    </source>
</evidence>
<keyword evidence="2" id="KW-0433">Leucine-rich repeat</keyword>
<comment type="subcellular location">
    <subcellularLocation>
        <location evidence="1">Membrane</location>
    </subcellularLocation>
</comment>
<evidence type="ECO:0000256" key="4">
    <source>
        <dbReference type="ARBA" id="ARBA00022729"/>
    </source>
</evidence>
<reference evidence="12" key="1">
    <citation type="journal article" date="2020" name="Nature">
        <title>Giant virus diversity and host interactions through global metagenomics.</title>
        <authorList>
            <person name="Schulz F."/>
            <person name="Roux S."/>
            <person name="Paez-Espino D."/>
            <person name="Jungbluth S."/>
            <person name="Walsh D.A."/>
            <person name="Denef V.J."/>
            <person name="McMahon K.D."/>
            <person name="Konstantinidis K.T."/>
            <person name="Eloe-Fadrosh E.A."/>
            <person name="Kyrpides N.C."/>
            <person name="Woyke T."/>
        </authorList>
    </citation>
    <scope>NUCLEOTIDE SEQUENCE</scope>
    <source>
        <strain evidence="12">GVMAG-S-1021933-23</strain>
    </source>
</reference>
<feature type="transmembrane region" description="Helical" evidence="11">
    <location>
        <begin position="613"/>
        <end position="633"/>
    </location>
</feature>
<dbReference type="FunFam" id="3.80.10.10:FF:000062">
    <property type="entry name" value="protein STRUBBELIG-RECEPTOR FAMILY 3"/>
    <property type="match status" value="1"/>
</dbReference>
<dbReference type="EMBL" id="MN740593">
    <property type="protein sequence ID" value="QHS77934.1"/>
    <property type="molecule type" value="Genomic_DNA"/>
</dbReference>
<dbReference type="InterPro" id="IPR050647">
    <property type="entry name" value="Plant_LRR-RLKs"/>
</dbReference>
<evidence type="ECO:0000256" key="7">
    <source>
        <dbReference type="ARBA" id="ARBA00022840"/>
    </source>
</evidence>
<evidence type="ECO:0000256" key="2">
    <source>
        <dbReference type="ARBA" id="ARBA00022614"/>
    </source>
</evidence>
<evidence type="ECO:0000256" key="9">
    <source>
        <dbReference type="ARBA" id="ARBA00023136"/>
    </source>
</evidence>
<dbReference type="Gene3D" id="3.80.10.10">
    <property type="entry name" value="Ribonuclease Inhibitor"/>
    <property type="match status" value="3"/>
</dbReference>